<dbReference type="Proteomes" id="UP000825935">
    <property type="component" value="Chromosome 30"/>
</dbReference>
<gene>
    <name evidence="3" type="ORF">KP509_30G025700</name>
</gene>
<dbReference type="InterPro" id="IPR046960">
    <property type="entry name" value="PPR_At4g14850-like_plant"/>
</dbReference>
<dbReference type="GO" id="GO:0009451">
    <property type="term" value="P:RNA modification"/>
    <property type="evidence" value="ECO:0007669"/>
    <property type="project" value="InterPro"/>
</dbReference>
<reference evidence="3" key="1">
    <citation type="submission" date="2021-08" db="EMBL/GenBank/DDBJ databases">
        <title>WGS assembly of Ceratopteris richardii.</title>
        <authorList>
            <person name="Marchant D.B."/>
            <person name="Chen G."/>
            <person name="Jenkins J."/>
            <person name="Shu S."/>
            <person name="Leebens-Mack J."/>
            <person name="Grimwood J."/>
            <person name="Schmutz J."/>
            <person name="Soltis P."/>
            <person name="Soltis D."/>
            <person name="Chen Z.-H."/>
        </authorList>
    </citation>
    <scope>NUCLEOTIDE SEQUENCE</scope>
    <source>
        <strain evidence="3">Whitten #5841</strain>
        <tissue evidence="3">Leaf</tissue>
    </source>
</reference>
<dbReference type="Pfam" id="PF13041">
    <property type="entry name" value="PPR_2"/>
    <property type="match status" value="4"/>
</dbReference>
<organism evidence="3 4">
    <name type="scientific">Ceratopteris richardii</name>
    <name type="common">Triangle waterfern</name>
    <dbReference type="NCBI Taxonomy" id="49495"/>
    <lineage>
        <taxon>Eukaryota</taxon>
        <taxon>Viridiplantae</taxon>
        <taxon>Streptophyta</taxon>
        <taxon>Embryophyta</taxon>
        <taxon>Tracheophyta</taxon>
        <taxon>Polypodiopsida</taxon>
        <taxon>Polypodiidae</taxon>
        <taxon>Polypodiales</taxon>
        <taxon>Pteridineae</taxon>
        <taxon>Pteridaceae</taxon>
        <taxon>Parkerioideae</taxon>
        <taxon>Ceratopteris</taxon>
    </lineage>
</organism>
<feature type="repeat" description="PPR" evidence="2">
    <location>
        <begin position="72"/>
        <end position="106"/>
    </location>
</feature>
<name>A0A8T2R0U2_CERRI</name>
<dbReference type="PROSITE" id="PS51375">
    <property type="entry name" value="PPR"/>
    <property type="match status" value="4"/>
</dbReference>
<dbReference type="OrthoDB" id="424777at2759"/>
<dbReference type="GO" id="GO:0003723">
    <property type="term" value="F:RNA binding"/>
    <property type="evidence" value="ECO:0007669"/>
    <property type="project" value="InterPro"/>
</dbReference>
<keyword evidence="4" id="KW-1185">Reference proteome</keyword>
<dbReference type="FunFam" id="1.25.40.10:FF:000144">
    <property type="entry name" value="Pentatricopeptide repeat-containing protein, mitochondrial"/>
    <property type="match status" value="1"/>
</dbReference>
<evidence type="ECO:0008006" key="5">
    <source>
        <dbReference type="Google" id="ProtNLM"/>
    </source>
</evidence>
<evidence type="ECO:0000313" key="4">
    <source>
        <dbReference type="Proteomes" id="UP000825935"/>
    </source>
</evidence>
<proteinExistence type="predicted"/>
<dbReference type="OMA" id="EYMEIAN"/>
<dbReference type="FunFam" id="1.25.40.10:FF:000073">
    <property type="entry name" value="Pentatricopeptide repeat-containing protein chloroplastic"/>
    <property type="match status" value="1"/>
</dbReference>
<dbReference type="InterPro" id="IPR002885">
    <property type="entry name" value="PPR_rpt"/>
</dbReference>
<keyword evidence="1" id="KW-0677">Repeat</keyword>
<evidence type="ECO:0000256" key="1">
    <source>
        <dbReference type="ARBA" id="ARBA00022737"/>
    </source>
</evidence>
<dbReference type="InterPro" id="IPR011990">
    <property type="entry name" value="TPR-like_helical_dom_sf"/>
</dbReference>
<comment type="caution">
    <text evidence="3">The sequence shown here is derived from an EMBL/GenBank/DDBJ whole genome shotgun (WGS) entry which is preliminary data.</text>
</comment>
<dbReference type="FunFam" id="1.25.40.10:FF:000031">
    <property type="entry name" value="Pentatricopeptide repeat-containing protein mitochondrial"/>
    <property type="match status" value="1"/>
</dbReference>
<dbReference type="Gene3D" id="1.25.40.10">
    <property type="entry name" value="Tetratricopeptide repeat domain"/>
    <property type="match status" value="4"/>
</dbReference>
<feature type="repeat" description="PPR" evidence="2">
    <location>
        <begin position="276"/>
        <end position="310"/>
    </location>
</feature>
<dbReference type="PANTHER" id="PTHR47926">
    <property type="entry name" value="PENTATRICOPEPTIDE REPEAT-CONTAINING PROTEIN"/>
    <property type="match status" value="1"/>
</dbReference>
<sequence length="429" mass="46837">MEAGSDVSFVLLLKACAKQHDLNTGSKIHAEILKRGLVSKNIYIGSALINLYAKCGVLSKAQRIHEEFSSRSVVSWNALLAGYAQHGHGLKAIACLQQIREDGLVPNDVTFSCALKACGAVRAAERGREIHAEIISQGLLEKNIILGNALIDLYARCGMLIKAQQVFDELSSRNVVSWNVLITGYTENKHAKRALECYELMQGEGVCPNAVTFLSLLKACGSFGVAEKGSEIHSEIIRQRLLEKDIELGNALIDMYAKCGALDKAQKVFDELPVRDQVAWTALLAGFSQHGQGDKALQCFDRMKEEGLSPDLVSFLCALKACGSIGAADRGSKLHAELVRERLLGNNNVLGNALVYMYGKCGVLQQARKVFDDLAVQDAISWTSLIAGYCQHGCNEKAENWFVRMENEGCHPDSVTFACIMKACHTARS</sequence>
<accession>A0A8T2R0U2</accession>
<evidence type="ECO:0000256" key="2">
    <source>
        <dbReference type="PROSITE-ProRule" id="PRU00708"/>
    </source>
</evidence>
<dbReference type="AlphaFoldDB" id="A0A8T2R0U2"/>
<feature type="repeat" description="PPR" evidence="2">
    <location>
        <begin position="378"/>
        <end position="412"/>
    </location>
</feature>
<dbReference type="Pfam" id="PF01535">
    <property type="entry name" value="PPR"/>
    <property type="match status" value="2"/>
</dbReference>
<dbReference type="NCBIfam" id="TIGR00756">
    <property type="entry name" value="PPR"/>
    <property type="match status" value="4"/>
</dbReference>
<dbReference type="FunFam" id="1.25.40.10:FF:000285">
    <property type="entry name" value="Pentatricopeptide repeat-containing protein, chloroplastic"/>
    <property type="match status" value="1"/>
</dbReference>
<feature type="repeat" description="PPR" evidence="2">
    <location>
        <begin position="174"/>
        <end position="208"/>
    </location>
</feature>
<evidence type="ECO:0000313" key="3">
    <source>
        <dbReference type="EMBL" id="KAH7289959.1"/>
    </source>
</evidence>
<dbReference type="EMBL" id="CM035435">
    <property type="protein sequence ID" value="KAH7289959.1"/>
    <property type="molecule type" value="Genomic_DNA"/>
</dbReference>
<protein>
    <recommendedName>
        <fullName evidence="5">Pentatricopeptide repeat-containing protein</fullName>
    </recommendedName>
</protein>